<organism evidence="2 3">
    <name type="scientific">Pontibacter arcticus</name>
    <dbReference type="NCBI Taxonomy" id="2080288"/>
    <lineage>
        <taxon>Bacteria</taxon>
        <taxon>Pseudomonadati</taxon>
        <taxon>Bacteroidota</taxon>
        <taxon>Cytophagia</taxon>
        <taxon>Cytophagales</taxon>
        <taxon>Hymenobacteraceae</taxon>
        <taxon>Pontibacter</taxon>
    </lineage>
</organism>
<keyword evidence="3" id="KW-1185">Reference proteome</keyword>
<dbReference type="EMBL" id="QMDV01000003">
    <property type="protein sequence ID" value="RAU82140.1"/>
    <property type="molecule type" value="Genomic_DNA"/>
</dbReference>
<gene>
    <name evidence="2" type="ORF">DP923_10035</name>
</gene>
<sequence length="192" mass="21411">MVLLLTRIFLVAAAVAGTAFMPGEAFVIVKGNKITVQAHTSLGAVNCTYTGYNQKNTVYLNRQHPKKDRLKLTISVAKFNCGNYLLNRDFANTLNVKQHPEIRIELISLKKHGNDYTGELQLELAGKNILLNDVKFYTLSENQTELLKSNICLDFSEIGLVTPKKLGGLFKVQDELQITVELALESDNLADR</sequence>
<name>A0A364RCQ6_9BACT</name>
<evidence type="ECO:0000313" key="2">
    <source>
        <dbReference type="EMBL" id="RAU82140.1"/>
    </source>
</evidence>
<dbReference type="Proteomes" id="UP000251692">
    <property type="component" value="Unassembled WGS sequence"/>
</dbReference>
<reference evidence="2 3" key="1">
    <citation type="submission" date="2018-06" db="EMBL/GenBank/DDBJ databases">
        <authorList>
            <person name="Liu Z.-W."/>
        </authorList>
    </citation>
    <scope>NUCLEOTIDE SEQUENCE [LARGE SCALE GENOMIC DNA]</scope>
    <source>
        <strain evidence="2 3">2b14</strain>
    </source>
</reference>
<feature type="domain" description="Lipid/polyisoprenoid-binding YceI-like" evidence="1">
    <location>
        <begin position="39"/>
        <end position="182"/>
    </location>
</feature>
<dbReference type="InterPro" id="IPR007372">
    <property type="entry name" value="Lipid/polyisoprenoid-bd_YceI"/>
</dbReference>
<comment type="caution">
    <text evidence="2">The sequence shown here is derived from an EMBL/GenBank/DDBJ whole genome shotgun (WGS) entry which is preliminary data.</text>
</comment>
<dbReference type="OrthoDB" id="9794147at2"/>
<evidence type="ECO:0000259" key="1">
    <source>
        <dbReference type="Pfam" id="PF04264"/>
    </source>
</evidence>
<dbReference type="SUPFAM" id="SSF101874">
    <property type="entry name" value="YceI-like"/>
    <property type="match status" value="1"/>
</dbReference>
<dbReference type="Pfam" id="PF04264">
    <property type="entry name" value="YceI"/>
    <property type="match status" value="1"/>
</dbReference>
<proteinExistence type="predicted"/>
<dbReference type="Gene3D" id="2.40.128.110">
    <property type="entry name" value="Lipid/polyisoprenoid-binding, YceI-like"/>
    <property type="match status" value="1"/>
</dbReference>
<accession>A0A364RCQ6</accession>
<protein>
    <recommendedName>
        <fullName evidence="1">Lipid/polyisoprenoid-binding YceI-like domain-containing protein</fullName>
    </recommendedName>
</protein>
<dbReference type="AlphaFoldDB" id="A0A364RCQ6"/>
<dbReference type="RefSeq" id="WP_112305733.1">
    <property type="nucleotide sequence ID" value="NZ_QMDV01000003.1"/>
</dbReference>
<dbReference type="InterPro" id="IPR036761">
    <property type="entry name" value="TTHA0802/YceI-like_sf"/>
</dbReference>
<reference evidence="2 3" key="2">
    <citation type="submission" date="2018-07" db="EMBL/GenBank/DDBJ databases">
        <title>Pontibacter sp. 2b14 genomic sequence and assembly.</title>
        <authorList>
            <person name="Du Z.-J."/>
        </authorList>
    </citation>
    <scope>NUCLEOTIDE SEQUENCE [LARGE SCALE GENOMIC DNA]</scope>
    <source>
        <strain evidence="2 3">2b14</strain>
    </source>
</reference>
<evidence type="ECO:0000313" key="3">
    <source>
        <dbReference type="Proteomes" id="UP000251692"/>
    </source>
</evidence>